<evidence type="ECO:0000313" key="3">
    <source>
        <dbReference type="Proteomes" id="UP000053477"/>
    </source>
</evidence>
<dbReference type="EMBL" id="KQ086002">
    <property type="protein sequence ID" value="KLO11355.1"/>
    <property type="molecule type" value="Genomic_DNA"/>
</dbReference>
<reference evidence="2 3" key="1">
    <citation type="submission" date="2015-04" db="EMBL/GenBank/DDBJ databases">
        <title>Complete genome sequence of Schizopora paradoxa KUC8140, a cosmopolitan wood degrader in East Asia.</title>
        <authorList>
            <consortium name="DOE Joint Genome Institute"/>
            <person name="Min B."/>
            <person name="Park H."/>
            <person name="Jang Y."/>
            <person name="Kim J.-J."/>
            <person name="Kim K.H."/>
            <person name="Pangilinan J."/>
            <person name="Lipzen A."/>
            <person name="Riley R."/>
            <person name="Grigoriev I.V."/>
            <person name="Spatafora J.W."/>
            <person name="Choi I.-G."/>
        </authorList>
    </citation>
    <scope>NUCLEOTIDE SEQUENCE [LARGE SCALE GENOMIC DNA]</scope>
    <source>
        <strain evidence="2 3">KUC8140</strain>
    </source>
</reference>
<dbReference type="AlphaFoldDB" id="A0A0H2RHF4"/>
<sequence length="606" mass="67739">MALNSSNSIEDRQLEYEAPAIESEPEHLDLKALDRVSEIIDRLRLCKITGRFDPKGDWFNLDEGSPPISLGQNPSSAAEDSRSANRVAETSNSLRLAAHTLRKLSALVDLQIQISDSKALSLRLRAGISRIPDEILALILEYAALSPFSFELSESEIVAMVTSNAIRLTHVCKRFRTIGSRVPLFWNRISNGSVDSQISMCCERSTKGNVEISLQSARYLRATGVAPFLQVTKAFSERWSRFTHGCEIPDRVSLVGDELEDLARETYQLQAPVLSELAIHYPVSITLNDDTRLQDPDDVFHYYSTWTVPNLRKFVINHLVSVPFSGSASLTSFSIYLDFKAYHAAPKLTSLVQLLAASPSISTLSLAMRSLVVLESFSMQNIYKFGSVEELNLDLFECEKASVKNFFDHVNFPNVTSSELILSALSRFDWIQDGFHAIFPCSARFPRLTSLYLNYKFSPRETEEDLDVSVLLPVLTSVQNLTLTSHGFGLGVGGVMSKDSCLPSLRSLALKSCYRVRKSFVSRLLWRLKSQGNMPQLMVEDCQWDKRDWAKDSGFVSSGDPEPSDLRSESDTSSISLCLSDNSTRDQYVEKESNSVTVESLLELIT</sequence>
<dbReference type="STRING" id="27342.A0A0H2RHF4"/>
<proteinExistence type="predicted"/>
<dbReference type="Gene3D" id="3.80.10.10">
    <property type="entry name" value="Ribonuclease Inhibitor"/>
    <property type="match status" value="1"/>
</dbReference>
<feature type="region of interest" description="Disordered" evidence="1">
    <location>
        <begin position="63"/>
        <end position="83"/>
    </location>
</feature>
<organism evidence="2 3">
    <name type="scientific">Schizopora paradoxa</name>
    <dbReference type="NCBI Taxonomy" id="27342"/>
    <lineage>
        <taxon>Eukaryota</taxon>
        <taxon>Fungi</taxon>
        <taxon>Dikarya</taxon>
        <taxon>Basidiomycota</taxon>
        <taxon>Agaricomycotina</taxon>
        <taxon>Agaricomycetes</taxon>
        <taxon>Hymenochaetales</taxon>
        <taxon>Schizoporaceae</taxon>
        <taxon>Schizopora</taxon>
    </lineage>
</organism>
<dbReference type="Proteomes" id="UP000053477">
    <property type="component" value="Unassembled WGS sequence"/>
</dbReference>
<keyword evidence="3" id="KW-1185">Reference proteome</keyword>
<name>A0A0H2RHF4_9AGAM</name>
<protein>
    <submittedName>
        <fullName evidence="2">Uncharacterized protein</fullName>
    </submittedName>
</protein>
<accession>A0A0H2RHF4</accession>
<evidence type="ECO:0000313" key="2">
    <source>
        <dbReference type="EMBL" id="KLO11355.1"/>
    </source>
</evidence>
<dbReference type="InParanoid" id="A0A0H2RHF4"/>
<dbReference type="SUPFAM" id="SSF52047">
    <property type="entry name" value="RNI-like"/>
    <property type="match status" value="1"/>
</dbReference>
<dbReference type="InterPro" id="IPR032675">
    <property type="entry name" value="LRR_dom_sf"/>
</dbReference>
<gene>
    <name evidence="2" type="ORF">SCHPADRAFT_929965</name>
</gene>
<evidence type="ECO:0000256" key="1">
    <source>
        <dbReference type="SAM" id="MobiDB-lite"/>
    </source>
</evidence>